<dbReference type="Proteomes" id="UP000594262">
    <property type="component" value="Unplaced"/>
</dbReference>
<accession>A0A7M5WL55</accession>
<organism evidence="1 2">
    <name type="scientific">Clytia hemisphaerica</name>
    <dbReference type="NCBI Taxonomy" id="252671"/>
    <lineage>
        <taxon>Eukaryota</taxon>
        <taxon>Metazoa</taxon>
        <taxon>Cnidaria</taxon>
        <taxon>Hydrozoa</taxon>
        <taxon>Hydroidolina</taxon>
        <taxon>Leptothecata</taxon>
        <taxon>Obeliida</taxon>
        <taxon>Clytiidae</taxon>
        <taxon>Clytia</taxon>
    </lineage>
</organism>
<keyword evidence="2" id="KW-1185">Reference proteome</keyword>
<reference evidence="1" key="1">
    <citation type="submission" date="2021-01" db="UniProtKB">
        <authorList>
            <consortium name="EnsemblMetazoa"/>
        </authorList>
    </citation>
    <scope>IDENTIFICATION</scope>
</reference>
<proteinExistence type="predicted"/>
<dbReference type="EnsemblMetazoa" id="CLYHEMT008725.1">
    <property type="protein sequence ID" value="CLYHEMP008725.1"/>
    <property type="gene ID" value="CLYHEMG008725"/>
</dbReference>
<name>A0A7M5WL55_9CNID</name>
<dbReference type="AlphaFoldDB" id="A0A7M5WL55"/>
<evidence type="ECO:0000313" key="1">
    <source>
        <dbReference type="EnsemblMetazoa" id="CLYHEMP008725.1"/>
    </source>
</evidence>
<evidence type="ECO:0000313" key="2">
    <source>
        <dbReference type="Proteomes" id="UP000594262"/>
    </source>
</evidence>
<sequence>LEQQSTRFPRSKIFDSTIPNIFKKIFGNQLDNNQVLEDQVLVGQSSGELGQKLRGRDTCQRYRTQRRIVLSVYTPNCIQSIISLLILPLQNATSAPPRSHTWFALNCGPPHNQSWSTLILNSGLLYQSQFTFV</sequence>
<protein>
    <submittedName>
        <fullName evidence="1">Uncharacterized protein</fullName>
    </submittedName>
</protein>